<comment type="caution">
    <text evidence="2">The sequence shown here is derived from an EMBL/GenBank/DDBJ whole genome shotgun (WGS) entry which is preliminary data.</text>
</comment>
<evidence type="ECO:0000313" key="2">
    <source>
        <dbReference type="EMBL" id="MEA9355882.1"/>
    </source>
</evidence>
<keyword evidence="1" id="KW-0732">Signal</keyword>
<dbReference type="RefSeq" id="WP_323575523.1">
    <property type="nucleotide sequence ID" value="NZ_JAYGJQ010000001.1"/>
</dbReference>
<dbReference type="EMBL" id="JAYGJQ010000001">
    <property type="protein sequence ID" value="MEA9355882.1"/>
    <property type="molecule type" value="Genomic_DNA"/>
</dbReference>
<dbReference type="Proteomes" id="UP001302274">
    <property type="component" value="Unassembled WGS sequence"/>
</dbReference>
<sequence>MKMFLIALTLISSVVSTQTHAAALVAVGSVALTSGSMTSYTGALRKAEFIANDGLEYYNSGTLSPELADAVRNVLEIQPEMSQNEAVDLLMNEASDLLK</sequence>
<gene>
    <name evidence="2" type="ORF">SHI21_06710</name>
</gene>
<proteinExistence type="predicted"/>
<organism evidence="2 3">
    <name type="scientific">Bacteriovorax antarcticus</name>
    <dbReference type="NCBI Taxonomy" id="3088717"/>
    <lineage>
        <taxon>Bacteria</taxon>
        <taxon>Pseudomonadati</taxon>
        <taxon>Bdellovibrionota</taxon>
        <taxon>Bacteriovoracia</taxon>
        <taxon>Bacteriovoracales</taxon>
        <taxon>Bacteriovoracaceae</taxon>
        <taxon>Bacteriovorax</taxon>
    </lineage>
</organism>
<evidence type="ECO:0000256" key="1">
    <source>
        <dbReference type="SAM" id="SignalP"/>
    </source>
</evidence>
<accession>A0ABU5VS56</accession>
<feature type="signal peptide" evidence="1">
    <location>
        <begin position="1"/>
        <end position="21"/>
    </location>
</feature>
<feature type="chain" id="PRO_5045176844" description="DUF2388 domain-containing protein" evidence="1">
    <location>
        <begin position="22"/>
        <end position="99"/>
    </location>
</feature>
<protein>
    <recommendedName>
        <fullName evidence="4">DUF2388 domain-containing protein</fullName>
    </recommendedName>
</protein>
<keyword evidence="3" id="KW-1185">Reference proteome</keyword>
<name>A0ABU5VS56_9BACT</name>
<evidence type="ECO:0008006" key="4">
    <source>
        <dbReference type="Google" id="ProtNLM"/>
    </source>
</evidence>
<evidence type="ECO:0000313" key="3">
    <source>
        <dbReference type="Proteomes" id="UP001302274"/>
    </source>
</evidence>
<reference evidence="2 3" key="1">
    <citation type="submission" date="2023-11" db="EMBL/GenBank/DDBJ databases">
        <title>A Novel Polar Bacteriovorax (B. antarcticus) Isolated from the Biocrust in Antarctica.</title>
        <authorList>
            <person name="Mun W."/>
            <person name="Choi S.Y."/>
            <person name="Mitchell R.J."/>
        </authorList>
    </citation>
    <scope>NUCLEOTIDE SEQUENCE [LARGE SCALE GENOMIC DNA]</scope>
    <source>
        <strain evidence="2 3">PP10</strain>
    </source>
</reference>